<dbReference type="Proteomes" id="UP000474175">
    <property type="component" value="Unassembled WGS sequence"/>
</dbReference>
<comment type="caution">
    <text evidence="2">The sequence shown here is derived from an EMBL/GenBank/DDBJ whole genome shotgun (WGS) entry which is preliminary data.</text>
</comment>
<evidence type="ECO:0000259" key="1">
    <source>
        <dbReference type="Pfam" id="PF13648"/>
    </source>
</evidence>
<dbReference type="InterPro" id="IPR024311">
    <property type="entry name" value="Lipocalin-like"/>
</dbReference>
<sequence length="182" mass="20084">MKKRDHYRLLSWALLIALPLWLSNCTKETNRPAVVPGSIEGSWKIASMTVNPAVETNYFGKIDDFYQLLVNLGAESCLQELTFTFDSNGTASALNPISCQEGDDSIDGKERIDEINEITPIADEAQWSMKGNKLTIIESDGSVETYDTVVHGNTVTLSSQKDIEGVNGDMVQTTMTMVLTRT</sequence>
<feature type="domain" description="Lipocalin-like" evidence="1">
    <location>
        <begin position="39"/>
        <end position="152"/>
    </location>
</feature>
<keyword evidence="3" id="KW-1185">Reference proteome</keyword>
<dbReference type="RefSeq" id="WP_163953699.1">
    <property type="nucleotide sequence ID" value="NZ_JAAFZH010000013.1"/>
</dbReference>
<dbReference type="AlphaFoldDB" id="A0A6L9LES7"/>
<evidence type="ECO:0000313" key="2">
    <source>
        <dbReference type="EMBL" id="NDU97842.1"/>
    </source>
</evidence>
<protein>
    <recommendedName>
        <fullName evidence="1">Lipocalin-like domain-containing protein</fullName>
    </recommendedName>
</protein>
<reference evidence="2 3" key="1">
    <citation type="submission" date="2020-02" db="EMBL/GenBank/DDBJ databases">
        <title>Draft genome sequence of two Spirosoma agri KCTC 52727 and Spirosoma terrae KCTC 52035.</title>
        <authorList>
            <person name="Rojas J."/>
            <person name="Ambika Manirajan B."/>
            <person name="Suarez C."/>
            <person name="Ratering S."/>
            <person name="Schnell S."/>
        </authorList>
    </citation>
    <scope>NUCLEOTIDE SEQUENCE [LARGE SCALE GENOMIC DNA]</scope>
    <source>
        <strain evidence="2 3">KCTC 52035</strain>
    </source>
</reference>
<dbReference type="EMBL" id="JAAFZH010000013">
    <property type="protein sequence ID" value="NDU97842.1"/>
    <property type="molecule type" value="Genomic_DNA"/>
</dbReference>
<gene>
    <name evidence="2" type="ORF">GK108_23355</name>
</gene>
<proteinExistence type="predicted"/>
<accession>A0A6L9LES7</accession>
<name>A0A6L9LES7_9BACT</name>
<organism evidence="2 3">
    <name type="scientific">Spirosoma terrae</name>
    <dbReference type="NCBI Taxonomy" id="1968276"/>
    <lineage>
        <taxon>Bacteria</taxon>
        <taxon>Pseudomonadati</taxon>
        <taxon>Bacteroidota</taxon>
        <taxon>Cytophagia</taxon>
        <taxon>Cytophagales</taxon>
        <taxon>Cytophagaceae</taxon>
        <taxon>Spirosoma</taxon>
    </lineage>
</organism>
<dbReference type="Pfam" id="PF13648">
    <property type="entry name" value="Lipocalin_4"/>
    <property type="match status" value="1"/>
</dbReference>
<evidence type="ECO:0000313" key="3">
    <source>
        <dbReference type="Proteomes" id="UP000474175"/>
    </source>
</evidence>